<evidence type="ECO:0000313" key="1">
    <source>
        <dbReference type="EMBL" id="KKT92230.1"/>
    </source>
</evidence>
<dbReference type="AlphaFoldDB" id="A0A0G1L8N8"/>
<accession>A0A0G1L8N8</accession>
<proteinExistence type="predicted"/>
<protein>
    <submittedName>
        <fullName evidence="1">Uncharacterized protein</fullName>
    </submittedName>
</protein>
<sequence>MSAPTNEKYLGRRKMKKYYFFLGGSDAEMVEIKKILSENNIPFSDKNLGWGAKASAYAEEIISAKKGKLFPVFVELENDINYDGTIVDHHGSRAGEQPSIIQVLNLLGLIKPTRWQKLIGANDAGYIPAMVAIGATEEEIKKVRLADRTAQGITPEQEREAERAIAAYEVSGRLTIVHMAHSKCATVTDRLFGKYDQLLILSSDGEVNFFGDGALCVELKEKFQGWNGGSGLGKKGENAYWGGYPRIESFVKQALG</sequence>
<dbReference type="EMBL" id="LCKF01000004">
    <property type="protein sequence ID" value="KKT92230.1"/>
    <property type="molecule type" value="Genomic_DNA"/>
</dbReference>
<evidence type="ECO:0000313" key="2">
    <source>
        <dbReference type="Proteomes" id="UP000033966"/>
    </source>
</evidence>
<gene>
    <name evidence="1" type="ORF">UW92_C0004G0013</name>
</gene>
<organism evidence="1 2">
    <name type="scientific">Candidatus Jorgensenbacteria bacterium GW2011_GWA2_45_13</name>
    <dbReference type="NCBI Taxonomy" id="1618662"/>
    <lineage>
        <taxon>Bacteria</taxon>
        <taxon>Candidatus Joergenseniibacteriota</taxon>
    </lineage>
</organism>
<reference evidence="1 2" key="1">
    <citation type="journal article" date="2015" name="Nature">
        <title>rRNA introns, odd ribosomes, and small enigmatic genomes across a large radiation of phyla.</title>
        <authorList>
            <person name="Brown C.T."/>
            <person name="Hug L.A."/>
            <person name="Thomas B.C."/>
            <person name="Sharon I."/>
            <person name="Castelle C.J."/>
            <person name="Singh A."/>
            <person name="Wilkins M.J."/>
            <person name="Williams K.H."/>
            <person name="Banfield J.F."/>
        </authorList>
    </citation>
    <scope>NUCLEOTIDE SEQUENCE [LARGE SCALE GENOMIC DNA]</scope>
</reference>
<name>A0A0G1L8N8_9BACT</name>
<dbReference type="Proteomes" id="UP000033966">
    <property type="component" value="Unassembled WGS sequence"/>
</dbReference>
<comment type="caution">
    <text evidence="1">The sequence shown here is derived from an EMBL/GenBank/DDBJ whole genome shotgun (WGS) entry which is preliminary data.</text>
</comment>